<keyword evidence="2" id="KW-0732">Signal</keyword>
<comment type="similarity">
    <text evidence="1">Belongs to the virb1 family.</text>
</comment>
<organism evidence="4 5">
    <name type="scientific">Blastochloris viridis</name>
    <name type="common">Rhodopseudomonas viridis</name>
    <dbReference type="NCBI Taxonomy" id="1079"/>
    <lineage>
        <taxon>Bacteria</taxon>
        <taxon>Pseudomonadati</taxon>
        <taxon>Pseudomonadota</taxon>
        <taxon>Alphaproteobacteria</taxon>
        <taxon>Hyphomicrobiales</taxon>
        <taxon>Blastochloridaceae</taxon>
        <taxon>Blastochloris</taxon>
    </lineage>
</organism>
<evidence type="ECO:0000256" key="2">
    <source>
        <dbReference type="SAM" id="SignalP"/>
    </source>
</evidence>
<evidence type="ECO:0000259" key="3">
    <source>
        <dbReference type="Pfam" id="PF01464"/>
    </source>
</evidence>
<dbReference type="Proteomes" id="UP000320948">
    <property type="component" value="Unassembled WGS sequence"/>
</dbReference>
<sequence length="254" mass="28537">MNLSRALLACICLSAAVMAQPVRADYENDPFDPLIARDAWMLIAQAERSNGIPAGLLHAMSLVETGKGIRGWVLPWPYTIGVNGTGVQKFATREEAMTAFTRYRNLGFVRFNVSALGVRLSKAKPLEVAAALGSVPAGSPVTLEGINYGRRFNSEREAAAFLRRMFSAGYRNVDVGMMQINWRVHSQHFSSIEEALNPDTNLNYAVRYLLEHRQTRDWWGSVGRYHSGTSRYANKYIRSVYNMYLRIHRVNTSA</sequence>
<comment type="caution">
    <text evidence="4">The sequence shown here is derived from an EMBL/GenBank/DDBJ whole genome shotgun (WGS) entry which is preliminary data.</text>
</comment>
<reference evidence="4 5" key="1">
    <citation type="journal article" date="2017" name="Nat. Commun.">
        <title>In situ click chemistry generation of cyclooxygenase-2 inhibitors.</title>
        <authorList>
            <person name="Bhardwaj A."/>
            <person name="Kaur J."/>
            <person name="Wuest M."/>
            <person name="Wuest F."/>
        </authorList>
    </citation>
    <scope>NUCLEOTIDE SEQUENCE [LARGE SCALE GENOMIC DNA]</scope>
    <source>
        <strain evidence="4">S2_018_000_R2_106</strain>
    </source>
</reference>
<dbReference type="SUPFAM" id="SSF53955">
    <property type="entry name" value="Lysozyme-like"/>
    <property type="match status" value="1"/>
</dbReference>
<evidence type="ECO:0000256" key="1">
    <source>
        <dbReference type="ARBA" id="ARBA00009387"/>
    </source>
</evidence>
<proteinExistence type="inferred from homology"/>
<dbReference type="AlphaFoldDB" id="A0A6N4RCG7"/>
<accession>A0A6N4RCG7</accession>
<gene>
    <name evidence="4" type="ORF">DI628_08640</name>
</gene>
<evidence type="ECO:0000313" key="4">
    <source>
        <dbReference type="EMBL" id="TKW60941.1"/>
    </source>
</evidence>
<evidence type="ECO:0000313" key="5">
    <source>
        <dbReference type="Proteomes" id="UP000320948"/>
    </source>
</evidence>
<dbReference type="InterPro" id="IPR023346">
    <property type="entry name" value="Lysozyme-like_dom_sf"/>
</dbReference>
<dbReference type="EMBL" id="VAFM01000002">
    <property type="protein sequence ID" value="TKW60941.1"/>
    <property type="molecule type" value="Genomic_DNA"/>
</dbReference>
<feature type="domain" description="Transglycosylase SLT" evidence="3">
    <location>
        <begin position="171"/>
        <end position="235"/>
    </location>
</feature>
<protein>
    <recommendedName>
        <fullName evidence="3">Transglycosylase SLT domain-containing protein</fullName>
    </recommendedName>
</protein>
<name>A0A6N4RCG7_BLAVI</name>
<feature type="chain" id="PRO_5026957589" description="Transglycosylase SLT domain-containing protein" evidence="2">
    <location>
        <begin position="20"/>
        <end position="254"/>
    </location>
</feature>
<dbReference type="Pfam" id="PF01464">
    <property type="entry name" value="SLT"/>
    <property type="match status" value="1"/>
</dbReference>
<feature type="signal peptide" evidence="2">
    <location>
        <begin position="1"/>
        <end position="19"/>
    </location>
</feature>
<dbReference type="InterPro" id="IPR008258">
    <property type="entry name" value="Transglycosylase_SLT_dom_1"/>
</dbReference>